<evidence type="ECO:0000256" key="1">
    <source>
        <dbReference type="SAM" id="MobiDB-lite"/>
    </source>
</evidence>
<keyword evidence="2" id="KW-0812">Transmembrane</keyword>
<gene>
    <name evidence="3" type="ORF">A6035_12410</name>
</gene>
<dbReference type="KEGG" id="dlu:A6035_12410"/>
<dbReference type="Pfam" id="PF20088">
    <property type="entry name" value="DUF6480"/>
    <property type="match status" value="1"/>
</dbReference>
<dbReference type="AlphaFoldDB" id="A0A2S1R9B2"/>
<dbReference type="Proteomes" id="UP000244928">
    <property type="component" value="Chromosome"/>
</dbReference>
<proteinExistence type="predicted"/>
<accession>A0A2S1R9B2</accession>
<name>A0A2S1R9B2_9ACTN</name>
<dbReference type="InterPro" id="IPR045512">
    <property type="entry name" value="DUF6480"/>
</dbReference>
<feature type="compositionally biased region" description="Polar residues" evidence="1">
    <location>
        <begin position="30"/>
        <end position="58"/>
    </location>
</feature>
<feature type="region of interest" description="Disordered" evidence="1">
    <location>
        <begin position="1"/>
        <end position="58"/>
    </location>
</feature>
<dbReference type="EMBL" id="CP015449">
    <property type="protein sequence ID" value="AWH92834.1"/>
    <property type="molecule type" value="Genomic_DNA"/>
</dbReference>
<protein>
    <submittedName>
        <fullName evidence="3">Uncharacterized protein</fullName>
    </submittedName>
</protein>
<organism evidence="3 4">
    <name type="scientific">Dietzia lutea</name>
    <dbReference type="NCBI Taxonomy" id="546160"/>
    <lineage>
        <taxon>Bacteria</taxon>
        <taxon>Bacillati</taxon>
        <taxon>Actinomycetota</taxon>
        <taxon>Actinomycetes</taxon>
        <taxon>Mycobacteriales</taxon>
        <taxon>Dietziaceae</taxon>
        <taxon>Dietzia</taxon>
    </lineage>
</organism>
<evidence type="ECO:0000313" key="3">
    <source>
        <dbReference type="EMBL" id="AWH92834.1"/>
    </source>
</evidence>
<sequence length="88" mass="9094">MTNARPSDPDPSESPDVDSHGAAPAGITPDSDSTSLQSDSATNKQGPVEQQSPTPQPGNKSAYVWIAVIAVVVLLVVIGLVGYAFEVF</sequence>
<evidence type="ECO:0000313" key="4">
    <source>
        <dbReference type="Proteomes" id="UP000244928"/>
    </source>
</evidence>
<dbReference type="RefSeq" id="WP_108848046.1">
    <property type="nucleotide sequence ID" value="NZ_CP015449.1"/>
</dbReference>
<evidence type="ECO:0000256" key="2">
    <source>
        <dbReference type="SAM" id="Phobius"/>
    </source>
</evidence>
<keyword evidence="2" id="KW-1133">Transmembrane helix</keyword>
<reference evidence="3 4" key="1">
    <citation type="submission" date="2016-04" db="EMBL/GenBank/DDBJ databases">
        <title>Complete genome sequence of Dietzia lutea YIM 80766T, a strain isolated from desert soil in Egypt.</title>
        <authorList>
            <person name="Zhao J."/>
            <person name="Hu B."/>
            <person name="Geng S."/>
            <person name="Nie Y."/>
            <person name="Tang Y."/>
        </authorList>
    </citation>
    <scope>NUCLEOTIDE SEQUENCE [LARGE SCALE GENOMIC DNA]</scope>
    <source>
        <strain evidence="3 4">YIM 80766</strain>
    </source>
</reference>
<feature type="transmembrane region" description="Helical" evidence="2">
    <location>
        <begin position="62"/>
        <end position="85"/>
    </location>
</feature>
<keyword evidence="2" id="KW-0472">Membrane</keyword>
<dbReference type="OrthoDB" id="4775145at2"/>
<keyword evidence="4" id="KW-1185">Reference proteome</keyword>